<organism evidence="2 3">
    <name type="scientific">Epicoccum nigrum</name>
    <name type="common">Soil fungus</name>
    <name type="synonym">Epicoccum purpurascens</name>
    <dbReference type="NCBI Taxonomy" id="105696"/>
    <lineage>
        <taxon>Eukaryota</taxon>
        <taxon>Fungi</taxon>
        <taxon>Dikarya</taxon>
        <taxon>Ascomycota</taxon>
        <taxon>Pezizomycotina</taxon>
        <taxon>Dothideomycetes</taxon>
        <taxon>Pleosporomycetidae</taxon>
        <taxon>Pleosporales</taxon>
        <taxon>Pleosporineae</taxon>
        <taxon>Didymellaceae</taxon>
        <taxon>Epicoccum</taxon>
    </lineage>
</organism>
<proteinExistence type="predicted"/>
<reference evidence="2 3" key="1">
    <citation type="journal article" date="2017" name="Genome Announc.">
        <title>Genome sequence of the saprophytic ascomycete Epicoccum nigrum ICMP 19927 strain isolated from New Zealand.</title>
        <authorList>
            <person name="Fokin M."/>
            <person name="Fleetwood D."/>
            <person name="Weir B.S."/>
            <person name="Villas-Boas S.G."/>
        </authorList>
    </citation>
    <scope>NUCLEOTIDE SEQUENCE [LARGE SCALE GENOMIC DNA]</scope>
    <source>
        <strain evidence="2 3">ICMP 19927</strain>
    </source>
</reference>
<name>A0A1Y2M6B7_EPING</name>
<accession>A0A1Y2M6B7</accession>
<evidence type="ECO:0000313" key="3">
    <source>
        <dbReference type="Proteomes" id="UP000193240"/>
    </source>
</evidence>
<dbReference type="AlphaFoldDB" id="A0A1Y2M6B7"/>
<evidence type="ECO:0000313" key="2">
    <source>
        <dbReference type="EMBL" id="OSS51656.1"/>
    </source>
</evidence>
<gene>
    <name evidence="2" type="ORF">B5807_03135</name>
</gene>
<dbReference type="Proteomes" id="UP000193240">
    <property type="component" value="Unassembled WGS sequence"/>
</dbReference>
<keyword evidence="3" id="KW-1185">Reference proteome</keyword>
<sequence>MLPHPNCGIDANHIDMTKFTSLHAAGFTNLKGVLDDWIKRAKDSKTSNTTSEAKSVASAATMTFNNGSIKADVFQQGSGNAGRDINHGNVTNQSAGRDWINRDKRTYSRPKRSSGTNGSSSDDDA</sequence>
<protein>
    <submittedName>
        <fullName evidence="2">Uncharacterized protein</fullName>
    </submittedName>
</protein>
<evidence type="ECO:0000256" key="1">
    <source>
        <dbReference type="SAM" id="MobiDB-lite"/>
    </source>
</evidence>
<dbReference type="InParanoid" id="A0A1Y2M6B7"/>
<dbReference type="EMBL" id="KZ107840">
    <property type="protein sequence ID" value="OSS51656.1"/>
    <property type="molecule type" value="Genomic_DNA"/>
</dbReference>
<feature type="region of interest" description="Disordered" evidence="1">
    <location>
        <begin position="73"/>
        <end position="125"/>
    </location>
</feature>